<accession>A0ABV7JBL1</accession>
<dbReference type="Proteomes" id="UP001595533">
    <property type="component" value="Unassembled WGS sequence"/>
</dbReference>
<protein>
    <submittedName>
        <fullName evidence="1">Uncharacterized protein</fullName>
    </submittedName>
</protein>
<dbReference type="RefSeq" id="WP_077411243.1">
    <property type="nucleotide sequence ID" value="NZ_JBHRTS010000004.1"/>
</dbReference>
<name>A0ABV7JBL1_9GAMM</name>
<gene>
    <name evidence="1" type="ORF">ACFODZ_09840</name>
</gene>
<proteinExistence type="predicted"/>
<organism evidence="1 2">
    <name type="scientific">Marinicella sediminis</name>
    <dbReference type="NCBI Taxonomy" id="1792834"/>
    <lineage>
        <taxon>Bacteria</taxon>
        <taxon>Pseudomonadati</taxon>
        <taxon>Pseudomonadota</taxon>
        <taxon>Gammaproteobacteria</taxon>
        <taxon>Lysobacterales</taxon>
        <taxon>Marinicellaceae</taxon>
        <taxon>Marinicella</taxon>
    </lineage>
</organism>
<reference evidence="2" key="1">
    <citation type="journal article" date="2019" name="Int. J. Syst. Evol. Microbiol.">
        <title>The Global Catalogue of Microorganisms (GCM) 10K type strain sequencing project: providing services to taxonomists for standard genome sequencing and annotation.</title>
        <authorList>
            <consortium name="The Broad Institute Genomics Platform"/>
            <consortium name="The Broad Institute Genome Sequencing Center for Infectious Disease"/>
            <person name="Wu L."/>
            <person name="Ma J."/>
        </authorList>
    </citation>
    <scope>NUCLEOTIDE SEQUENCE [LARGE SCALE GENOMIC DNA]</scope>
    <source>
        <strain evidence="2">KCTC 42953</strain>
    </source>
</reference>
<dbReference type="EMBL" id="JBHRTS010000004">
    <property type="protein sequence ID" value="MFC3194537.1"/>
    <property type="molecule type" value="Genomic_DNA"/>
</dbReference>
<sequence>MKQLLQGSRIGKRQHIYCRSLMAWMLLWSMVTSAVQINPEGEGEVLIYPYYTVNNNLNTAYSLVNTTARPKVVKVSFREGQAGLMMLSFNVYLAAYDVWTGALGPTVSFLPGHNGEPSVIHVSGDSSCVPRVDKTGEKFVPSALDGDRVASNKSLERARTGYFEALELGELTGEAAAHISHNQSGIPNNCNAIGASWNTGSWQFDALNPPTGGLIGSAFIVNVAEGVSVSYDAIALQNFWEQDGQHTEPGSALPDLSSGTTQSRVLLTDGTLAVSDWGTGYEAVSALFMNTEVINEYALDTIVNGQTEWLLSFPTKHHHVVTNSGQPKPPFTHRWNGLTSCDEYTLDMFDREAQQETVSTGGVGIRPPAPPNPQLCLVTNVLSFILPGSAAQAGSSRLLGADPFYTLITPSIAHATENGWARLDFMESNLMIPESGMGFRGLPVTGFAMHQYTNGGAGEGLLAQYGSLFMHKGRVDAIATQN</sequence>
<evidence type="ECO:0000313" key="1">
    <source>
        <dbReference type="EMBL" id="MFC3194537.1"/>
    </source>
</evidence>
<keyword evidence="2" id="KW-1185">Reference proteome</keyword>
<comment type="caution">
    <text evidence="1">The sequence shown here is derived from an EMBL/GenBank/DDBJ whole genome shotgun (WGS) entry which is preliminary data.</text>
</comment>
<evidence type="ECO:0000313" key="2">
    <source>
        <dbReference type="Proteomes" id="UP001595533"/>
    </source>
</evidence>